<sequence>MKSLLLFTFNIFLLVGVSHAWTLLWHDANNAEHFHTGRTTKGCSEINMSKGKQYKFDPQGTEFCVHMFADDKCQDENGWSCLVWGPRNLGQPWVRSYLIDTIDGNGNNRASKRLPSATTTTSKKNDPTATDSKSSKKPVPTANETSTSRKTGETATTAEPTTLSTQGSITAQGTDVTPGPSPTDQEDPEAASPGPSEGGSSMSGGAIAGTAIGVCAGVGVLAAFGFLAYRRRRTKTDTAPPVNSYDNPLPPPPPEKPAQFAPTKKHEYHPSPSELDSKPTSPDGYPPPPPFSVVEKDAGSHSNWAHVAELPDNSAAPIAELSASPPAGRY</sequence>
<evidence type="ECO:0000313" key="5">
    <source>
        <dbReference type="Proteomes" id="UP000002038"/>
    </source>
</evidence>
<keyword evidence="3" id="KW-0732">Signal</keyword>
<evidence type="ECO:0000256" key="1">
    <source>
        <dbReference type="SAM" id="MobiDB-lite"/>
    </source>
</evidence>
<keyword evidence="2" id="KW-1133">Transmembrane helix</keyword>
<protein>
    <submittedName>
        <fullName evidence="4">Uncharacterized protein</fullName>
    </submittedName>
</protein>
<proteinExistence type="predicted"/>
<dbReference type="EMBL" id="GG657458">
    <property type="protein sequence ID" value="OAT09844.1"/>
    <property type="molecule type" value="Genomic_DNA"/>
</dbReference>
<dbReference type="CDD" id="cd12087">
    <property type="entry name" value="TM_EGFR-like"/>
    <property type="match status" value="1"/>
</dbReference>
<evidence type="ECO:0000256" key="3">
    <source>
        <dbReference type="SAM" id="SignalP"/>
    </source>
</evidence>
<dbReference type="KEGG" id="bgh:BDBG_05548"/>
<keyword evidence="2" id="KW-0472">Membrane</keyword>
<feature type="transmembrane region" description="Helical" evidence="2">
    <location>
        <begin position="206"/>
        <end position="229"/>
    </location>
</feature>
<feature type="region of interest" description="Disordered" evidence="1">
    <location>
        <begin position="102"/>
        <end position="203"/>
    </location>
</feature>
<organism evidence="4 5">
    <name type="scientific">Blastomyces gilchristii (strain SLH14081)</name>
    <name type="common">Blastomyces dermatitidis</name>
    <dbReference type="NCBI Taxonomy" id="559298"/>
    <lineage>
        <taxon>Eukaryota</taxon>
        <taxon>Fungi</taxon>
        <taxon>Dikarya</taxon>
        <taxon>Ascomycota</taxon>
        <taxon>Pezizomycotina</taxon>
        <taxon>Eurotiomycetes</taxon>
        <taxon>Eurotiomycetidae</taxon>
        <taxon>Onygenales</taxon>
        <taxon>Ajellomycetaceae</taxon>
        <taxon>Blastomyces</taxon>
    </lineage>
</organism>
<dbReference type="RefSeq" id="XP_002624040.2">
    <property type="nucleotide sequence ID" value="XM_002623994.2"/>
</dbReference>
<dbReference type="VEuPathDB" id="FungiDB:BDBG_05548"/>
<feature type="signal peptide" evidence="3">
    <location>
        <begin position="1"/>
        <end position="20"/>
    </location>
</feature>
<gene>
    <name evidence="4" type="ORF">BDBG_05548</name>
</gene>
<feature type="compositionally biased region" description="Low complexity" evidence="1">
    <location>
        <begin position="190"/>
        <end position="203"/>
    </location>
</feature>
<accession>A0A179UPB0</accession>
<reference evidence="5" key="1">
    <citation type="journal article" date="2015" name="PLoS Genet.">
        <title>The dynamic genome and transcriptome of the human fungal pathogen Blastomyces and close relative Emmonsia.</title>
        <authorList>
            <person name="Munoz J.F."/>
            <person name="Gauthier G.M."/>
            <person name="Desjardins C.A."/>
            <person name="Gallo J.E."/>
            <person name="Holder J."/>
            <person name="Sullivan T.D."/>
            <person name="Marty A.J."/>
            <person name="Carmen J.C."/>
            <person name="Chen Z."/>
            <person name="Ding L."/>
            <person name="Gujja S."/>
            <person name="Magrini V."/>
            <person name="Misas E."/>
            <person name="Mitreva M."/>
            <person name="Priest M."/>
            <person name="Saif S."/>
            <person name="Whiston E.A."/>
            <person name="Young S."/>
            <person name="Zeng Q."/>
            <person name="Goldman W.E."/>
            <person name="Mardis E.R."/>
            <person name="Taylor J.W."/>
            <person name="McEwen J.G."/>
            <person name="Clay O.K."/>
            <person name="Klein B.S."/>
            <person name="Cuomo C.A."/>
        </authorList>
    </citation>
    <scope>NUCLEOTIDE SEQUENCE [LARGE SCALE GENOMIC DNA]</scope>
    <source>
        <strain evidence="5">SLH14081</strain>
    </source>
</reference>
<evidence type="ECO:0000313" key="4">
    <source>
        <dbReference type="EMBL" id="OAT09844.1"/>
    </source>
</evidence>
<keyword evidence="2" id="KW-0812">Transmembrane</keyword>
<feature type="chain" id="PRO_5008107490" evidence="3">
    <location>
        <begin position="21"/>
        <end position="330"/>
    </location>
</feature>
<feature type="compositionally biased region" description="Low complexity" evidence="1">
    <location>
        <begin position="153"/>
        <end position="165"/>
    </location>
</feature>
<dbReference type="GeneID" id="8509411"/>
<dbReference type="OrthoDB" id="4188303at2759"/>
<feature type="region of interest" description="Disordered" evidence="1">
    <location>
        <begin position="233"/>
        <end position="330"/>
    </location>
</feature>
<name>A0A179UPB0_BLAGS</name>
<keyword evidence="5" id="KW-1185">Reference proteome</keyword>
<dbReference type="AlphaFoldDB" id="A0A179UPB0"/>
<feature type="compositionally biased region" description="Polar residues" evidence="1">
    <location>
        <begin position="166"/>
        <end position="175"/>
    </location>
</feature>
<dbReference type="Proteomes" id="UP000002038">
    <property type="component" value="Unassembled WGS sequence"/>
</dbReference>
<evidence type="ECO:0000256" key="2">
    <source>
        <dbReference type="SAM" id="Phobius"/>
    </source>
</evidence>
<feature type="compositionally biased region" description="Polar residues" evidence="1">
    <location>
        <begin position="116"/>
        <end position="132"/>
    </location>
</feature>